<keyword evidence="8 10" id="KW-0472">Membrane</keyword>
<evidence type="ECO:0000256" key="2">
    <source>
        <dbReference type="ARBA" id="ARBA00022448"/>
    </source>
</evidence>
<reference evidence="11 12" key="1">
    <citation type="journal article" date="2019" name="Nat. Microbiol.">
        <title>Mediterranean grassland soil C-N compound turnover is dependent on rainfall and depth, and is mediated by genomically divergent microorganisms.</title>
        <authorList>
            <person name="Diamond S."/>
            <person name="Andeer P.F."/>
            <person name="Li Z."/>
            <person name="Crits-Christoph A."/>
            <person name="Burstein D."/>
            <person name="Anantharaman K."/>
            <person name="Lane K.R."/>
            <person name="Thomas B.C."/>
            <person name="Pan C."/>
            <person name="Northen T.R."/>
            <person name="Banfield J.F."/>
        </authorList>
    </citation>
    <scope>NUCLEOTIDE SEQUENCE [LARGE SCALE GENOMIC DNA]</scope>
    <source>
        <strain evidence="11">NP_6</strain>
    </source>
</reference>
<comment type="similarity">
    <text evidence="9">Belongs to the binding-protein-dependent transport system permease family. LivHM subfamily.</text>
</comment>
<evidence type="ECO:0000313" key="11">
    <source>
        <dbReference type="EMBL" id="TMI82465.1"/>
    </source>
</evidence>
<dbReference type="InterPro" id="IPR001851">
    <property type="entry name" value="ABC_transp_permease"/>
</dbReference>
<dbReference type="PANTHER" id="PTHR11795:SF371">
    <property type="entry name" value="HIGH-AFFINITY BRANCHED-CHAIN AMINO ACID TRANSPORT SYSTEM PERMEASE PROTEIN LIVH"/>
    <property type="match status" value="1"/>
</dbReference>
<dbReference type="GO" id="GO:0015190">
    <property type="term" value="F:L-leucine transmembrane transporter activity"/>
    <property type="evidence" value="ECO:0007669"/>
    <property type="project" value="TreeGrafter"/>
</dbReference>
<feature type="transmembrane region" description="Helical" evidence="10">
    <location>
        <begin position="143"/>
        <end position="159"/>
    </location>
</feature>
<name>A0A537JG15_9BACT</name>
<evidence type="ECO:0000256" key="1">
    <source>
        <dbReference type="ARBA" id="ARBA00004651"/>
    </source>
</evidence>
<evidence type="ECO:0000256" key="4">
    <source>
        <dbReference type="ARBA" id="ARBA00022519"/>
    </source>
</evidence>
<dbReference type="GO" id="GO:0005304">
    <property type="term" value="F:L-valine transmembrane transporter activity"/>
    <property type="evidence" value="ECO:0007669"/>
    <property type="project" value="TreeGrafter"/>
</dbReference>
<keyword evidence="2" id="KW-0813">Transport</keyword>
<evidence type="ECO:0000256" key="8">
    <source>
        <dbReference type="ARBA" id="ARBA00023136"/>
    </source>
</evidence>
<keyword evidence="5 10" id="KW-0812">Transmembrane</keyword>
<evidence type="ECO:0000256" key="3">
    <source>
        <dbReference type="ARBA" id="ARBA00022475"/>
    </source>
</evidence>
<dbReference type="GO" id="GO:0015188">
    <property type="term" value="F:L-isoleucine transmembrane transporter activity"/>
    <property type="evidence" value="ECO:0007669"/>
    <property type="project" value="TreeGrafter"/>
</dbReference>
<evidence type="ECO:0000256" key="10">
    <source>
        <dbReference type="SAM" id="Phobius"/>
    </source>
</evidence>
<dbReference type="AlphaFoldDB" id="A0A537JG15"/>
<dbReference type="Proteomes" id="UP000318093">
    <property type="component" value="Unassembled WGS sequence"/>
</dbReference>
<dbReference type="CDD" id="cd06582">
    <property type="entry name" value="TM_PBP1_LivH_like"/>
    <property type="match status" value="1"/>
</dbReference>
<accession>A0A537JG15</accession>
<evidence type="ECO:0000313" key="12">
    <source>
        <dbReference type="Proteomes" id="UP000318093"/>
    </source>
</evidence>
<keyword evidence="7 10" id="KW-1133">Transmembrane helix</keyword>
<dbReference type="GO" id="GO:0042941">
    <property type="term" value="P:D-alanine transmembrane transport"/>
    <property type="evidence" value="ECO:0007669"/>
    <property type="project" value="TreeGrafter"/>
</dbReference>
<evidence type="ECO:0000256" key="6">
    <source>
        <dbReference type="ARBA" id="ARBA00022970"/>
    </source>
</evidence>
<keyword evidence="3" id="KW-1003">Cell membrane</keyword>
<keyword evidence="4" id="KW-0997">Cell inner membrane</keyword>
<dbReference type="GO" id="GO:0015808">
    <property type="term" value="P:L-alanine transport"/>
    <property type="evidence" value="ECO:0007669"/>
    <property type="project" value="TreeGrafter"/>
</dbReference>
<dbReference type="GO" id="GO:0015192">
    <property type="term" value="F:L-phenylalanine transmembrane transporter activity"/>
    <property type="evidence" value="ECO:0007669"/>
    <property type="project" value="TreeGrafter"/>
</dbReference>
<evidence type="ECO:0000256" key="5">
    <source>
        <dbReference type="ARBA" id="ARBA00022692"/>
    </source>
</evidence>
<organism evidence="11 12">
    <name type="scientific">Candidatus Segetimicrobium genomatis</name>
    <dbReference type="NCBI Taxonomy" id="2569760"/>
    <lineage>
        <taxon>Bacteria</taxon>
        <taxon>Bacillati</taxon>
        <taxon>Candidatus Sysuimicrobiota</taxon>
        <taxon>Candidatus Sysuimicrobiia</taxon>
        <taxon>Candidatus Sysuimicrobiales</taxon>
        <taxon>Candidatus Segetimicrobiaceae</taxon>
        <taxon>Candidatus Segetimicrobium</taxon>
    </lineage>
</organism>
<feature type="transmembrane region" description="Helical" evidence="10">
    <location>
        <begin position="48"/>
        <end position="74"/>
    </location>
</feature>
<sequence length="295" mass="30569">MHGFFVALGFGLVTAAILAFSAVAFSLQYGVSNHPNFAHGELLTVGAYAAYVSQSLTTNLLVGGLTAAAAGGLVAWGMNRGIVEPFVRARARSLVIFIATIGVAIIIQNVLLAVFTGTNVVYILPQTVPHRVGPFLWTGRDELIMAAAAGTMVLLHLLLRYTKFGKALRAVADSRDLARVSGIDASRIIQLTWGLAGLIAGLGGFVLAGRVGSFAPSFGFNFLLVTFAAAIVGGIGKPYGAMAGALLVGVAMETSAFYVAADYKLPIAFALLIATLLVRPEGLFTTRPRAGGGAA</sequence>
<evidence type="ECO:0000256" key="7">
    <source>
        <dbReference type="ARBA" id="ARBA00022989"/>
    </source>
</evidence>
<feature type="transmembrane region" description="Helical" evidence="10">
    <location>
        <begin position="188"/>
        <end position="208"/>
    </location>
</feature>
<dbReference type="InterPro" id="IPR052157">
    <property type="entry name" value="BCAA_transport_permease"/>
</dbReference>
<dbReference type="GO" id="GO:1903806">
    <property type="term" value="P:L-isoleucine import across plasma membrane"/>
    <property type="evidence" value="ECO:0007669"/>
    <property type="project" value="TreeGrafter"/>
</dbReference>
<dbReference type="EMBL" id="VBAN01000160">
    <property type="protein sequence ID" value="TMI82465.1"/>
    <property type="molecule type" value="Genomic_DNA"/>
</dbReference>
<gene>
    <name evidence="11" type="ORF">E6H03_05480</name>
</gene>
<keyword evidence="6" id="KW-0029">Amino-acid transport</keyword>
<comment type="subcellular location">
    <subcellularLocation>
        <location evidence="1">Cell membrane</location>
        <topology evidence="1">Multi-pass membrane protein</topology>
    </subcellularLocation>
</comment>
<protein>
    <submittedName>
        <fullName evidence="11">Branched-chain amino acid ABC transporter permease</fullName>
    </submittedName>
</protein>
<feature type="transmembrane region" description="Helical" evidence="10">
    <location>
        <begin position="94"/>
        <end position="123"/>
    </location>
</feature>
<proteinExistence type="inferred from homology"/>
<evidence type="ECO:0000256" key="9">
    <source>
        <dbReference type="ARBA" id="ARBA00037998"/>
    </source>
</evidence>
<dbReference type="Pfam" id="PF02653">
    <property type="entry name" value="BPD_transp_2"/>
    <property type="match status" value="1"/>
</dbReference>
<dbReference type="GO" id="GO:0005886">
    <property type="term" value="C:plasma membrane"/>
    <property type="evidence" value="ECO:0007669"/>
    <property type="project" value="UniProtKB-SubCell"/>
</dbReference>
<comment type="caution">
    <text evidence="11">The sequence shown here is derived from an EMBL/GenBank/DDBJ whole genome shotgun (WGS) entry which is preliminary data.</text>
</comment>
<dbReference type="PANTHER" id="PTHR11795">
    <property type="entry name" value="BRANCHED-CHAIN AMINO ACID TRANSPORT SYSTEM PERMEASE PROTEIN LIVH"/>
    <property type="match status" value="1"/>
</dbReference>
<feature type="transmembrane region" description="Helical" evidence="10">
    <location>
        <begin position="267"/>
        <end position="284"/>
    </location>
</feature>